<sequence>MAMRDTRDRMAPKLRGESAPASAVPPDTDECLGSPCQQRCRNSIGSYSCSCRPGFHLHGNRHSCVGCFHGGVIRAEGAVFSPPTENCTVCVCLAGNVSCVSPECPPGPCETSPEPDCCTCAPGRCYFHGRWYADGAAFSGDGDECTTCVCQLGSVACSPVDCPITCSYPFHPDGQCCPVCGDCNFEGRKVGNGQVFTLDDEPCTQCTCQLGEVSCEKAPCLPACGDSATPPGDCCASCPELQKMMFISHVKKSVGALAGVAQRIEHRPVD</sequence>
<evidence type="ECO:0000256" key="2">
    <source>
        <dbReference type="ARBA" id="ARBA00022525"/>
    </source>
</evidence>
<dbReference type="SUPFAM" id="SSF57603">
    <property type="entry name" value="FnI-like domain"/>
    <property type="match status" value="3"/>
</dbReference>
<evidence type="ECO:0000256" key="1">
    <source>
        <dbReference type="ARBA" id="ARBA00004613"/>
    </source>
</evidence>
<dbReference type="SUPFAM" id="SSF57196">
    <property type="entry name" value="EGF/Laminin"/>
    <property type="match status" value="1"/>
</dbReference>
<comment type="caution">
    <text evidence="7">Lacks conserved residue(s) required for the propagation of feature annotation.</text>
</comment>
<evidence type="ECO:0000259" key="10">
    <source>
        <dbReference type="PROSITE" id="PS50184"/>
    </source>
</evidence>
<dbReference type="InterPro" id="IPR018097">
    <property type="entry name" value="EGF_Ca-bd_CS"/>
</dbReference>
<protein>
    <submittedName>
        <fullName evidence="11">von Willebrand factor C and EGF domain-containing protein</fullName>
    </submittedName>
</protein>
<dbReference type="InterPro" id="IPR052080">
    <property type="entry name" value="vWF_C/EGF_Fibrillin"/>
</dbReference>
<keyword evidence="12" id="KW-1185">Reference proteome</keyword>
<dbReference type="PROSITE" id="PS01208">
    <property type="entry name" value="VWFC_1"/>
    <property type="match status" value="1"/>
</dbReference>
<dbReference type="eggNOG" id="KOG1216">
    <property type="taxonomic scope" value="Eukaryota"/>
</dbReference>
<dbReference type="PROSITE" id="PS50184">
    <property type="entry name" value="VWFC_2"/>
    <property type="match status" value="2"/>
</dbReference>
<dbReference type="AlphaFoldDB" id="L5LCP4"/>
<evidence type="ECO:0000256" key="4">
    <source>
        <dbReference type="ARBA" id="ARBA00022729"/>
    </source>
</evidence>
<dbReference type="GO" id="GO:0098586">
    <property type="term" value="P:cellular response to virus"/>
    <property type="evidence" value="ECO:0007669"/>
    <property type="project" value="TreeGrafter"/>
</dbReference>
<dbReference type="eggNOG" id="KOG1217">
    <property type="taxonomic scope" value="Eukaryota"/>
</dbReference>
<accession>L5LCP4</accession>
<gene>
    <name evidence="11" type="ORF">MDA_GLEAN10009051</name>
</gene>
<dbReference type="InterPro" id="IPR049883">
    <property type="entry name" value="NOTCH1_EGF-like"/>
</dbReference>
<dbReference type="SMART" id="SM00181">
    <property type="entry name" value="EGF"/>
    <property type="match status" value="1"/>
</dbReference>
<dbReference type="InterPro" id="IPR001007">
    <property type="entry name" value="VWF_dom"/>
</dbReference>
<dbReference type="InterPro" id="IPR001881">
    <property type="entry name" value="EGF-like_Ca-bd_dom"/>
</dbReference>
<dbReference type="SMART" id="SM00179">
    <property type="entry name" value="EGF_CA"/>
    <property type="match status" value="1"/>
</dbReference>
<evidence type="ECO:0000259" key="9">
    <source>
        <dbReference type="PROSITE" id="PS50026"/>
    </source>
</evidence>
<keyword evidence="2" id="KW-0964">Secreted</keyword>
<dbReference type="PANTHER" id="PTHR47333">
    <property type="entry name" value="VON WILLEBRAND FACTOR C AND EGF DOMAIN-CONTAINING PROTEIN"/>
    <property type="match status" value="1"/>
</dbReference>
<proteinExistence type="predicted"/>
<evidence type="ECO:0000256" key="3">
    <source>
        <dbReference type="ARBA" id="ARBA00022536"/>
    </source>
</evidence>
<feature type="domain" description="VWFC" evidence="10">
    <location>
        <begin position="181"/>
        <end position="239"/>
    </location>
</feature>
<comment type="subcellular location">
    <subcellularLocation>
        <location evidence="1">Secreted</location>
    </subcellularLocation>
</comment>
<dbReference type="SMART" id="SM00214">
    <property type="entry name" value="VWC"/>
    <property type="match status" value="3"/>
</dbReference>
<keyword evidence="4" id="KW-0732">Signal</keyword>
<dbReference type="GO" id="GO:0005737">
    <property type="term" value="C:cytoplasm"/>
    <property type="evidence" value="ECO:0007669"/>
    <property type="project" value="TreeGrafter"/>
</dbReference>
<keyword evidence="6" id="KW-0325">Glycoprotein</keyword>
<evidence type="ECO:0000313" key="11">
    <source>
        <dbReference type="EMBL" id="ELK23418.1"/>
    </source>
</evidence>
<dbReference type="SMART" id="SM00215">
    <property type="entry name" value="VWC_out"/>
    <property type="match status" value="3"/>
</dbReference>
<dbReference type="Pfam" id="PF23334">
    <property type="entry name" value="VWC2L_2nd"/>
    <property type="match status" value="2"/>
</dbReference>
<dbReference type="Gene3D" id="6.20.200.20">
    <property type="match status" value="2"/>
</dbReference>
<name>L5LCP4_MYODS</name>
<dbReference type="EMBL" id="KB113693">
    <property type="protein sequence ID" value="ELK23418.1"/>
    <property type="molecule type" value="Genomic_DNA"/>
</dbReference>
<dbReference type="Gene3D" id="2.10.25.10">
    <property type="entry name" value="Laminin"/>
    <property type="match status" value="1"/>
</dbReference>
<dbReference type="GO" id="GO:0005509">
    <property type="term" value="F:calcium ion binding"/>
    <property type="evidence" value="ECO:0007669"/>
    <property type="project" value="InterPro"/>
</dbReference>
<dbReference type="Gene3D" id="2.10.70.10">
    <property type="entry name" value="Complement Module, domain 1"/>
    <property type="match status" value="1"/>
</dbReference>
<organism evidence="11 12">
    <name type="scientific">Myotis davidii</name>
    <name type="common">David's myotis</name>
    <dbReference type="NCBI Taxonomy" id="225400"/>
    <lineage>
        <taxon>Eukaryota</taxon>
        <taxon>Metazoa</taxon>
        <taxon>Chordata</taxon>
        <taxon>Craniata</taxon>
        <taxon>Vertebrata</taxon>
        <taxon>Euteleostomi</taxon>
        <taxon>Mammalia</taxon>
        <taxon>Eutheria</taxon>
        <taxon>Laurasiatheria</taxon>
        <taxon>Chiroptera</taxon>
        <taxon>Yangochiroptera</taxon>
        <taxon>Vespertilionidae</taxon>
        <taxon>Myotis</taxon>
    </lineage>
</organism>
<evidence type="ECO:0000256" key="7">
    <source>
        <dbReference type="PROSITE-ProRule" id="PRU00076"/>
    </source>
</evidence>
<dbReference type="Proteomes" id="UP000010556">
    <property type="component" value="Unassembled WGS sequence"/>
</dbReference>
<dbReference type="InterPro" id="IPR000742">
    <property type="entry name" value="EGF"/>
</dbReference>
<dbReference type="CDD" id="cd00054">
    <property type="entry name" value="EGF_CA"/>
    <property type="match status" value="1"/>
</dbReference>
<dbReference type="FunFam" id="2.10.70.10:FF:000051">
    <property type="entry name" value="von Willebrand factor C and EGF domain-containing protein"/>
    <property type="match status" value="1"/>
</dbReference>
<dbReference type="PROSITE" id="PS50026">
    <property type="entry name" value="EGF_3"/>
    <property type="match status" value="1"/>
</dbReference>
<dbReference type="PANTHER" id="PTHR47333:SF1">
    <property type="entry name" value="VON WILLEBRAND FACTOR C AND EGF DOMAIN-CONTAINING PROTEIN"/>
    <property type="match status" value="1"/>
</dbReference>
<feature type="compositionally biased region" description="Basic and acidic residues" evidence="8">
    <location>
        <begin position="1"/>
        <end position="16"/>
    </location>
</feature>
<feature type="region of interest" description="Disordered" evidence="8">
    <location>
        <begin position="1"/>
        <end position="30"/>
    </location>
</feature>
<dbReference type="PROSITE" id="PS01187">
    <property type="entry name" value="EGF_CA"/>
    <property type="match status" value="1"/>
</dbReference>
<evidence type="ECO:0000256" key="5">
    <source>
        <dbReference type="ARBA" id="ARBA00023157"/>
    </source>
</evidence>
<keyword evidence="5" id="KW-1015">Disulfide bond</keyword>
<evidence type="ECO:0000313" key="12">
    <source>
        <dbReference type="Proteomes" id="UP000010556"/>
    </source>
</evidence>
<dbReference type="PROSITE" id="PS01186">
    <property type="entry name" value="EGF_2"/>
    <property type="match status" value="1"/>
</dbReference>
<evidence type="ECO:0000256" key="8">
    <source>
        <dbReference type="SAM" id="MobiDB-lite"/>
    </source>
</evidence>
<feature type="domain" description="VWFC" evidence="10">
    <location>
        <begin position="123"/>
        <end position="181"/>
    </location>
</feature>
<keyword evidence="3 7" id="KW-0245">EGF-like domain</keyword>
<feature type="domain" description="EGF-like" evidence="9">
    <location>
        <begin position="27"/>
        <end position="65"/>
    </location>
</feature>
<dbReference type="InterPro" id="IPR000152">
    <property type="entry name" value="EGF-type_Asp/Asn_hydroxyl_site"/>
</dbReference>
<dbReference type="PROSITE" id="PS00010">
    <property type="entry name" value="ASX_HYDROXYL"/>
    <property type="match status" value="1"/>
</dbReference>
<dbReference type="GO" id="GO:0005576">
    <property type="term" value="C:extracellular region"/>
    <property type="evidence" value="ECO:0007669"/>
    <property type="project" value="UniProtKB-SubCell"/>
</dbReference>
<dbReference type="Pfam" id="PF07645">
    <property type="entry name" value="EGF_CA"/>
    <property type="match status" value="1"/>
</dbReference>
<reference evidence="12" key="1">
    <citation type="journal article" date="2013" name="Science">
        <title>Comparative analysis of bat genomes provides insight into the evolution of flight and immunity.</title>
        <authorList>
            <person name="Zhang G."/>
            <person name="Cowled C."/>
            <person name="Shi Z."/>
            <person name="Huang Z."/>
            <person name="Bishop-Lilly K.A."/>
            <person name="Fang X."/>
            <person name="Wynne J.W."/>
            <person name="Xiong Z."/>
            <person name="Baker M.L."/>
            <person name="Zhao W."/>
            <person name="Tachedjian M."/>
            <person name="Zhu Y."/>
            <person name="Zhou P."/>
            <person name="Jiang X."/>
            <person name="Ng J."/>
            <person name="Yang L."/>
            <person name="Wu L."/>
            <person name="Xiao J."/>
            <person name="Feng Y."/>
            <person name="Chen Y."/>
            <person name="Sun X."/>
            <person name="Zhang Y."/>
            <person name="Marsh G.A."/>
            <person name="Crameri G."/>
            <person name="Broder C.C."/>
            <person name="Frey K.G."/>
            <person name="Wang L.F."/>
            <person name="Wang J."/>
        </authorList>
    </citation>
    <scope>NUCLEOTIDE SEQUENCE [LARGE SCALE GENOMIC DNA]</scope>
</reference>
<evidence type="ECO:0000256" key="6">
    <source>
        <dbReference type="ARBA" id="ARBA00023180"/>
    </source>
</evidence>